<protein>
    <submittedName>
        <fullName evidence="3">Glucosidase</fullName>
    </submittedName>
</protein>
<dbReference type="PANTHER" id="PTHR10412:SF10">
    <property type="entry name" value="GLYCOSYL HYDROLASE FAMILY 63 C-TERMINAL DOMAIN-CONTAINING PROTEIN"/>
    <property type="match status" value="1"/>
</dbReference>
<feature type="region of interest" description="Disordered" evidence="1">
    <location>
        <begin position="768"/>
        <end position="915"/>
    </location>
</feature>
<dbReference type="InterPro" id="IPR004888">
    <property type="entry name" value="Glycoside_hydrolase_63"/>
</dbReference>
<evidence type="ECO:0000259" key="2">
    <source>
        <dbReference type="Pfam" id="PF22422"/>
    </source>
</evidence>
<dbReference type="RefSeq" id="WP_304600491.1">
    <property type="nucleotide sequence ID" value="NZ_JAUQYP010000001.1"/>
</dbReference>
<organism evidence="3 4">
    <name type="scientific">Actinotalea lenta</name>
    <dbReference type="NCBI Taxonomy" id="3064654"/>
    <lineage>
        <taxon>Bacteria</taxon>
        <taxon>Bacillati</taxon>
        <taxon>Actinomycetota</taxon>
        <taxon>Actinomycetes</taxon>
        <taxon>Micrococcales</taxon>
        <taxon>Cellulomonadaceae</taxon>
        <taxon>Actinotalea</taxon>
    </lineage>
</organism>
<comment type="caution">
    <text evidence="3">The sequence shown here is derived from an EMBL/GenBank/DDBJ whole genome shotgun (WGS) entry which is preliminary data.</text>
</comment>
<proteinExistence type="predicted"/>
<dbReference type="EMBL" id="JAUQYP010000001">
    <property type="protein sequence ID" value="MDO8106853.1"/>
    <property type="molecule type" value="Genomic_DNA"/>
</dbReference>
<feature type="compositionally biased region" description="Basic and acidic residues" evidence="1">
    <location>
        <begin position="857"/>
        <end position="874"/>
    </location>
</feature>
<dbReference type="PANTHER" id="PTHR10412">
    <property type="entry name" value="MANNOSYL-OLIGOSACCHARIDE GLUCOSIDASE"/>
    <property type="match status" value="1"/>
</dbReference>
<dbReference type="InterPro" id="IPR008928">
    <property type="entry name" value="6-hairpin_glycosidase_sf"/>
</dbReference>
<dbReference type="SUPFAM" id="SSF48208">
    <property type="entry name" value="Six-hairpin glycosidases"/>
    <property type="match status" value="1"/>
</dbReference>
<name>A0ABT9D9Q8_9CELL</name>
<evidence type="ECO:0000313" key="3">
    <source>
        <dbReference type="EMBL" id="MDO8106853.1"/>
    </source>
</evidence>
<evidence type="ECO:0000256" key="1">
    <source>
        <dbReference type="SAM" id="MobiDB-lite"/>
    </source>
</evidence>
<gene>
    <name evidence="3" type="ORF">Q6348_06540</name>
</gene>
<dbReference type="InterPro" id="IPR012341">
    <property type="entry name" value="6hp_glycosidase-like_sf"/>
</dbReference>
<keyword evidence="4" id="KW-1185">Reference proteome</keyword>
<feature type="domain" description="Mannosylglycerate hydrolase MGH1-like glycoside hydrolase" evidence="2">
    <location>
        <begin position="428"/>
        <end position="653"/>
    </location>
</feature>
<reference evidence="3 4" key="1">
    <citation type="submission" date="2023-07" db="EMBL/GenBank/DDBJ databases">
        <title>Description of novel actinomycetes strains, isolated from tidal flat sediment.</title>
        <authorList>
            <person name="Lu C."/>
        </authorList>
    </citation>
    <scope>NUCLEOTIDE SEQUENCE [LARGE SCALE GENOMIC DNA]</scope>
    <source>
        <strain evidence="3 4">SYSU T00b441</strain>
    </source>
</reference>
<dbReference type="Proteomes" id="UP001232536">
    <property type="component" value="Unassembled WGS sequence"/>
</dbReference>
<feature type="compositionally biased region" description="Basic residues" evidence="1">
    <location>
        <begin position="770"/>
        <end position="796"/>
    </location>
</feature>
<dbReference type="Gene3D" id="1.50.10.10">
    <property type="match status" value="1"/>
</dbReference>
<accession>A0ABT9D9Q8</accession>
<dbReference type="InterPro" id="IPR054491">
    <property type="entry name" value="MGH1-like_GH"/>
</dbReference>
<feature type="compositionally biased region" description="Basic residues" evidence="1">
    <location>
        <begin position="845"/>
        <end position="854"/>
    </location>
</feature>
<evidence type="ECO:0000313" key="4">
    <source>
        <dbReference type="Proteomes" id="UP001232536"/>
    </source>
</evidence>
<dbReference type="Pfam" id="PF22422">
    <property type="entry name" value="MGH1-like_GH"/>
    <property type="match status" value="1"/>
</dbReference>
<sequence length="915" mass="102419">MSSTTREGDRLAQEDRGWRLWGPYQAARQWGTVREDYSADGDAWASFPFEQASARAYRWGEDGIAGLCDSHGFLHLAVALWNGHDERLKERFFGLTNAQGNHGEDVKEYWWALDATPTHSWGSLLYRYPQAAYPYRDLIEQNAHRGRDVREYELADTGVLAEDRFFDVTVSHAKADVDDVLVTVEATNRGPDPATIHLVPQLWFRNTWAWGRDDRTPVIEVGDPPADAPAGRVLLRAHHDFLGYYEVHADDAPEVLVCDNETDVVGLWGAATPITPYPKNGVERAVVHGDRTATHPDGHGTKVGLRWTREVAPGATTTVRLRLRAARHGAADPFDGFDDVLAARRAEADEFYAATLPTAVDDADRAVARRTFAGLLWGKQVYRYSVREWLEGDPAQPAPPPRRREGRNAGWTHLELADVISMPDDWEYPWFAAWDLAFHAVTLAHVDPAFAKEQLLLMCREWVQHPAGQLPAYEWEFSDVNPPVHAWAAWQVYLIDGARDRVFLGTVLSKLLLNVSWWLNRKDVAGNDLYTGGFLGMDNISLFDRSTDVPAGHRLEQSDATSWVAFAFLSMLRMAQELARHDPTWEELATTFLERFLAIAEATEAFGSSDVRLWDEADGFFYDVLVDGAGHAEPVRVRSLVGLVPLLAVALEPHWVATDLPGYTLRRGWIEEHRADLLAHCLVTHPDATSAGTLALVDPGRWQRLLARLLDPGEFWSDHGVRSLSAAYGVKGDPDGRAMAIEYDPGASRSGLFGGELELARAGVAAGQRAARRRAAHLRRRRGPRPARRAPGRQRPRSGPARRGGRAHRPPARPVPPRSGRPTAERPGRSPGRAAVVAPDFQRVLPRRHRRRARSQPPDRLDRAGRAPDVREGTHTWQPRGLRARSRAGPSSSRAARRASERRSSRRWPRQAPPW</sequence>